<keyword evidence="1" id="KW-0472">Membrane</keyword>
<dbReference type="EMBL" id="SACQ01000002">
    <property type="protein sequence ID" value="RVU31685.1"/>
    <property type="molecule type" value="Genomic_DNA"/>
</dbReference>
<dbReference type="SUPFAM" id="SSF63411">
    <property type="entry name" value="LuxS/MPP-like metallohydrolase"/>
    <property type="match status" value="1"/>
</dbReference>
<dbReference type="Gene3D" id="3.30.830.10">
    <property type="entry name" value="Metalloenzyme, LuxS/M16 peptidase-like"/>
    <property type="match status" value="1"/>
</dbReference>
<accession>A0A437QB43</accession>
<keyword evidence="1" id="KW-1133">Transmembrane helix</keyword>
<dbReference type="RefSeq" id="WP_127693544.1">
    <property type="nucleotide sequence ID" value="NZ_SACQ01000002.1"/>
</dbReference>
<proteinExistence type="predicted"/>
<evidence type="ECO:0000313" key="3">
    <source>
        <dbReference type="Proteomes" id="UP000282818"/>
    </source>
</evidence>
<dbReference type="AlphaFoldDB" id="A0A437QB43"/>
<protein>
    <recommendedName>
        <fullName evidence="4">Insulinase family protein</fullName>
    </recommendedName>
</protein>
<name>A0A437QB43_9GAMM</name>
<organism evidence="2 3">
    <name type="scientific">Neptunomonas marina</name>
    <dbReference type="NCBI Taxonomy" id="1815562"/>
    <lineage>
        <taxon>Bacteria</taxon>
        <taxon>Pseudomonadati</taxon>
        <taxon>Pseudomonadota</taxon>
        <taxon>Gammaproteobacteria</taxon>
        <taxon>Oceanospirillales</taxon>
        <taxon>Oceanospirillaceae</taxon>
        <taxon>Neptunomonas</taxon>
    </lineage>
</organism>
<evidence type="ECO:0000256" key="1">
    <source>
        <dbReference type="SAM" id="Phobius"/>
    </source>
</evidence>
<keyword evidence="1" id="KW-0812">Transmembrane</keyword>
<dbReference type="InterPro" id="IPR011249">
    <property type="entry name" value="Metalloenz_LuxS/M16"/>
</dbReference>
<sequence length="385" mass="43156">MESEYKPLFNRTYLKILLWLVAVAIVLLSALNQQNRIASPEPFQEQPWLASLEDEQATQARIYLTYALPPAYNPTAQLRQRALRDALTQVLQRADQLQGQLFADRLQLSIAVQDIDQLDTQLQRLAESVTRALPDALSRAQATQYLETQASEAFALYNLKLQLANSGPAITDSVQLFNYRPTVLVVAQQQDQTLLKRLQQRFDSSPIYGESRHATTAATQVVLQHRDRKALTLLAADIHSATAPPLVWPLALRYLQQELPTLFSGAVTYRLVLTPGAPGFAALVLSADSSLSREQQRKLWEHFEALSTSQLEVGKAQLAKLNDRQLSELEGRVARFAATQFYGQPLNLPVAFRDTLAAIDTAQVQQALQRLLDPNQNIRILVEPQ</sequence>
<feature type="transmembrane region" description="Helical" evidence="1">
    <location>
        <begin position="12"/>
        <end position="31"/>
    </location>
</feature>
<dbReference type="Proteomes" id="UP000282818">
    <property type="component" value="Unassembled WGS sequence"/>
</dbReference>
<gene>
    <name evidence="2" type="ORF">EOE65_06830</name>
</gene>
<reference evidence="2 3" key="1">
    <citation type="submission" date="2019-01" db="EMBL/GenBank/DDBJ databases">
        <authorList>
            <person name="Chen W.-M."/>
        </authorList>
    </citation>
    <scope>NUCLEOTIDE SEQUENCE [LARGE SCALE GENOMIC DNA]</scope>
    <source>
        <strain evidence="2 3">HPM-16</strain>
    </source>
</reference>
<comment type="caution">
    <text evidence="2">The sequence shown here is derived from an EMBL/GenBank/DDBJ whole genome shotgun (WGS) entry which is preliminary data.</text>
</comment>
<evidence type="ECO:0000313" key="2">
    <source>
        <dbReference type="EMBL" id="RVU31685.1"/>
    </source>
</evidence>
<keyword evidence="3" id="KW-1185">Reference proteome</keyword>
<dbReference type="GO" id="GO:0046872">
    <property type="term" value="F:metal ion binding"/>
    <property type="evidence" value="ECO:0007669"/>
    <property type="project" value="InterPro"/>
</dbReference>
<evidence type="ECO:0008006" key="4">
    <source>
        <dbReference type="Google" id="ProtNLM"/>
    </source>
</evidence>